<dbReference type="InterPro" id="IPR001841">
    <property type="entry name" value="Znf_RING"/>
</dbReference>
<evidence type="ECO:0000259" key="2">
    <source>
        <dbReference type="PROSITE" id="PS50089"/>
    </source>
</evidence>
<gene>
    <name evidence="3" type="ORF">CB5_LOCUS7628</name>
</gene>
<organism evidence="3">
    <name type="scientific">Ananas comosus var. bracteatus</name>
    <name type="common">red pineapple</name>
    <dbReference type="NCBI Taxonomy" id="296719"/>
    <lineage>
        <taxon>Eukaryota</taxon>
        <taxon>Viridiplantae</taxon>
        <taxon>Streptophyta</taxon>
        <taxon>Embryophyta</taxon>
        <taxon>Tracheophyta</taxon>
        <taxon>Spermatophyta</taxon>
        <taxon>Magnoliopsida</taxon>
        <taxon>Liliopsida</taxon>
        <taxon>Poales</taxon>
        <taxon>Bromeliaceae</taxon>
        <taxon>Bromelioideae</taxon>
        <taxon>Ananas</taxon>
    </lineage>
</organism>
<keyword evidence="1" id="KW-0863">Zinc-finger</keyword>
<dbReference type="InterPro" id="IPR013083">
    <property type="entry name" value="Znf_RING/FYVE/PHD"/>
</dbReference>
<reference evidence="3" key="1">
    <citation type="submission" date="2020-07" db="EMBL/GenBank/DDBJ databases">
        <authorList>
            <person name="Lin J."/>
        </authorList>
    </citation>
    <scope>NUCLEOTIDE SEQUENCE</scope>
</reference>
<feature type="domain" description="RING-type" evidence="2">
    <location>
        <begin position="161"/>
        <end position="202"/>
    </location>
</feature>
<protein>
    <recommendedName>
        <fullName evidence="2">RING-type domain-containing protein</fullName>
    </recommendedName>
</protein>
<evidence type="ECO:0000256" key="1">
    <source>
        <dbReference type="PROSITE-ProRule" id="PRU00175"/>
    </source>
</evidence>
<proteinExistence type="predicted"/>
<dbReference type="EMBL" id="LR862144">
    <property type="protein sequence ID" value="CAD1824417.1"/>
    <property type="molecule type" value="Genomic_DNA"/>
</dbReference>
<keyword evidence="1" id="KW-0862">Zinc</keyword>
<accession>A0A6V7P0S8</accession>
<dbReference type="AlphaFoldDB" id="A0A6V7P0S8"/>
<name>A0A6V7P0S8_ANACO</name>
<dbReference type="Gene3D" id="3.30.40.10">
    <property type="entry name" value="Zinc/RING finger domain, C3HC4 (zinc finger)"/>
    <property type="match status" value="1"/>
</dbReference>
<sequence length="210" mass="23003">MPIKDTPTPSSSSTVVIIEITWKTVLQYVTTINGTSILDRRGPVETLGSSSSSFDAAALLAASHATYKTANSAGDAWFDVVASFPAAAHLAPFLPGSLHDALSFDLNKAITERPPPHLSDAVLYKQELTILDTHIHDDRLVAIRDLLGEVGAATRLAGARCGACHTLHRRELDFLRLPCSHAFHNYCIFTAFRSDTRCPTCRWRFRQNDA</sequence>
<dbReference type="SUPFAM" id="SSF57850">
    <property type="entry name" value="RING/U-box"/>
    <property type="match status" value="1"/>
</dbReference>
<dbReference type="Pfam" id="PF13639">
    <property type="entry name" value="zf-RING_2"/>
    <property type="match status" value="1"/>
</dbReference>
<dbReference type="GO" id="GO:0008270">
    <property type="term" value="F:zinc ion binding"/>
    <property type="evidence" value="ECO:0007669"/>
    <property type="project" value="UniProtKB-KW"/>
</dbReference>
<dbReference type="SMART" id="SM00184">
    <property type="entry name" value="RING"/>
    <property type="match status" value="1"/>
</dbReference>
<evidence type="ECO:0000313" key="3">
    <source>
        <dbReference type="EMBL" id="CAD1824417.1"/>
    </source>
</evidence>
<dbReference type="PROSITE" id="PS50089">
    <property type="entry name" value="ZF_RING_2"/>
    <property type="match status" value="1"/>
</dbReference>
<keyword evidence="1" id="KW-0479">Metal-binding</keyword>